<gene>
    <name evidence="2" type="ordered locus">AALP_Aa6g168600</name>
</gene>
<evidence type="ECO:0000256" key="1">
    <source>
        <dbReference type="SAM" id="MobiDB-lite"/>
    </source>
</evidence>
<dbReference type="eggNOG" id="ENOG502S40S">
    <property type="taxonomic scope" value="Eukaryota"/>
</dbReference>
<dbReference type="AlphaFoldDB" id="A0A087GPR4"/>
<dbReference type="OrthoDB" id="774437at2759"/>
<accession>A0A087GPR4</accession>
<evidence type="ECO:0000313" key="2">
    <source>
        <dbReference type="EMBL" id="KFK31866.1"/>
    </source>
</evidence>
<dbReference type="PANTHER" id="PTHR33472:SF28">
    <property type="entry name" value="BROMO AND FHA DOMAIN-CONTAINING PROTEIN DDB_G0267958"/>
    <property type="match status" value="1"/>
</dbReference>
<evidence type="ECO:0000313" key="3">
    <source>
        <dbReference type="Proteomes" id="UP000029120"/>
    </source>
</evidence>
<keyword evidence="3" id="KW-1185">Reference proteome</keyword>
<dbReference type="PANTHER" id="PTHR33472">
    <property type="entry name" value="OS01G0106600 PROTEIN"/>
    <property type="match status" value="1"/>
</dbReference>
<reference evidence="3" key="1">
    <citation type="journal article" date="2015" name="Nat. Plants">
        <title>Genome expansion of Arabis alpina linked with retrotransposition and reduced symmetric DNA methylation.</title>
        <authorList>
            <person name="Willing E.M."/>
            <person name="Rawat V."/>
            <person name="Mandakova T."/>
            <person name="Maumus F."/>
            <person name="James G.V."/>
            <person name="Nordstroem K.J."/>
            <person name="Becker C."/>
            <person name="Warthmann N."/>
            <person name="Chica C."/>
            <person name="Szarzynska B."/>
            <person name="Zytnicki M."/>
            <person name="Albani M.C."/>
            <person name="Kiefer C."/>
            <person name="Bergonzi S."/>
            <person name="Castaings L."/>
            <person name="Mateos J.L."/>
            <person name="Berns M.C."/>
            <person name="Bujdoso N."/>
            <person name="Piofczyk T."/>
            <person name="de Lorenzo L."/>
            <person name="Barrero-Sicilia C."/>
            <person name="Mateos I."/>
            <person name="Piednoel M."/>
            <person name="Hagmann J."/>
            <person name="Chen-Min-Tao R."/>
            <person name="Iglesias-Fernandez R."/>
            <person name="Schuster S.C."/>
            <person name="Alonso-Blanco C."/>
            <person name="Roudier F."/>
            <person name="Carbonero P."/>
            <person name="Paz-Ares J."/>
            <person name="Davis S.J."/>
            <person name="Pecinka A."/>
            <person name="Quesneville H."/>
            <person name="Colot V."/>
            <person name="Lysak M.A."/>
            <person name="Weigel D."/>
            <person name="Coupland G."/>
            <person name="Schneeberger K."/>
        </authorList>
    </citation>
    <scope>NUCLEOTIDE SEQUENCE [LARGE SCALE GENOMIC DNA]</scope>
    <source>
        <strain evidence="3">cv. Pajares</strain>
    </source>
</reference>
<feature type="region of interest" description="Disordered" evidence="1">
    <location>
        <begin position="121"/>
        <end position="149"/>
    </location>
</feature>
<protein>
    <submittedName>
        <fullName evidence="2">Uncharacterized protein</fullName>
    </submittedName>
</protein>
<proteinExistence type="predicted"/>
<organism evidence="2 3">
    <name type="scientific">Arabis alpina</name>
    <name type="common">Alpine rock-cress</name>
    <dbReference type="NCBI Taxonomy" id="50452"/>
    <lineage>
        <taxon>Eukaryota</taxon>
        <taxon>Viridiplantae</taxon>
        <taxon>Streptophyta</taxon>
        <taxon>Embryophyta</taxon>
        <taxon>Tracheophyta</taxon>
        <taxon>Spermatophyta</taxon>
        <taxon>Magnoliopsida</taxon>
        <taxon>eudicotyledons</taxon>
        <taxon>Gunneridae</taxon>
        <taxon>Pentapetalae</taxon>
        <taxon>rosids</taxon>
        <taxon>malvids</taxon>
        <taxon>Brassicales</taxon>
        <taxon>Brassicaceae</taxon>
        <taxon>Arabideae</taxon>
        <taxon>Arabis</taxon>
    </lineage>
</organism>
<feature type="region of interest" description="Disordered" evidence="1">
    <location>
        <begin position="28"/>
        <end position="49"/>
    </location>
</feature>
<sequence length="149" mass="16654">MKLSESRGDAEKHRRKYFDHELKNMISSLTHMGAEKGGPSQYADEDKEEDGVRVITLSGSNVGATMKTELDNNHGDNDINGDYELDFFKTFVNSNFQAVNNSIMIGANYETNDPGVHLDISGDMEKPSMKAPTRWSREKKGKTPAKSDH</sequence>
<dbReference type="OMA" id="DINGDYE"/>
<dbReference type="Proteomes" id="UP000029120">
    <property type="component" value="Chromosome 6"/>
</dbReference>
<name>A0A087GPR4_ARAAL</name>
<dbReference type="EMBL" id="CM002874">
    <property type="protein sequence ID" value="KFK31866.1"/>
    <property type="molecule type" value="Genomic_DNA"/>
</dbReference>
<dbReference type="Gramene" id="KFK31866">
    <property type="protein sequence ID" value="KFK31866"/>
    <property type="gene ID" value="AALP_AA6G168600"/>
</dbReference>